<keyword evidence="4" id="KW-0611">Plant defense</keyword>
<dbReference type="AlphaFoldDB" id="A0A2P5DMG1"/>
<keyword evidence="7" id="KW-1185">Reference proteome</keyword>
<evidence type="ECO:0000313" key="7">
    <source>
        <dbReference type="Proteomes" id="UP000237000"/>
    </source>
</evidence>
<keyword evidence="6" id="KW-0946">Virion</keyword>
<keyword evidence="5" id="KW-1015">Disulfide bond</keyword>
<dbReference type="EMBL" id="JXTC01000261">
    <property type="protein sequence ID" value="PON74467.1"/>
    <property type="molecule type" value="Genomic_DNA"/>
</dbReference>
<dbReference type="OrthoDB" id="1077042at2759"/>
<dbReference type="PANTHER" id="PTHR33830">
    <property type="entry name" value="DEFENSIN-LIKE PROTEIN 184-RELATED"/>
    <property type="match status" value="1"/>
</dbReference>
<evidence type="ECO:0000256" key="3">
    <source>
        <dbReference type="ARBA" id="ARBA00022577"/>
    </source>
</evidence>
<dbReference type="GO" id="GO:0050832">
    <property type="term" value="P:defense response to fungus"/>
    <property type="evidence" value="ECO:0007669"/>
    <property type="project" value="UniProtKB-KW"/>
</dbReference>
<comment type="similarity">
    <text evidence="1">Belongs to the DEFL family.</text>
</comment>
<accession>A0A2P5DMG1</accession>
<proteinExistence type="inferred from homology"/>
<keyword evidence="6" id="KW-0167">Capsid protein</keyword>
<name>A0A2P5DMG1_TREOI</name>
<keyword evidence="2" id="KW-0929">Antimicrobial</keyword>
<dbReference type="Pfam" id="PF07333">
    <property type="entry name" value="SLR1-BP"/>
    <property type="match status" value="1"/>
</dbReference>
<dbReference type="Proteomes" id="UP000237000">
    <property type="component" value="Unassembled WGS sequence"/>
</dbReference>
<reference evidence="7" key="1">
    <citation type="submission" date="2016-06" db="EMBL/GenBank/DDBJ databases">
        <title>Parallel loss of symbiosis genes in relatives of nitrogen-fixing non-legume Parasponia.</title>
        <authorList>
            <person name="Van Velzen R."/>
            <person name="Holmer R."/>
            <person name="Bu F."/>
            <person name="Rutten L."/>
            <person name="Van Zeijl A."/>
            <person name="Liu W."/>
            <person name="Santuari L."/>
            <person name="Cao Q."/>
            <person name="Sharma T."/>
            <person name="Shen D."/>
            <person name="Roswanjaya Y."/>
            <person name="Wardhani T."/>
            <person name="Kalhor M.S."/>
            <person name="Jansen J."/>
            <person name="Van den Hoogen J."/>
            <person name="Gungor B."/>
            <person name="Hartog M."/>
            <person name="Hontelez J."/>
            <person name="Verver J."/>
            <person name="Yang W.-C."/>
            <person name="Schijlen E."/>
            <person name="Repin R."/>
            <person name="Schilthuizen M."/>
            <person name="Schranz E."/>
            <person name="Heidstra R."/>
            <person name="Miyata K."/>
            <person name="Fedorova E."/>
            <person name="Kohlen W."/>
            <person name="Bisseling T."/>
            <person name="Smit S."/>
            <person name="Geurts R."/>
        </authorList>
    </citation>
    <scope>NUCLEOTIDE SEQUENCE [LARGE SCALE GENOMIC DNA]</scope>
    <source>
        <strain evidence="7">cv. RG33-2</strain>
    </source>
</reference>
<evidence type="ECO:0000256" key="1">
    <source>
        <dbReference type="ARBA" id="ARBA00006722"/>
    </source>
</evidence>
<dbReference type="InParanoid" id="A0A2P5DMG1"/>
<sequence length="65" mass="7090">MSILAFSGGARAVRIPEHTCHKLVNLTKCDLQSCTQECSKEAHGNGVCKDTTLCICTYYCKDPPV</sequence>
<dbReference type="GO" id="GO:0031640">
    <property type="term" value="P:killing of cells of another organism"/>
    <property type="evidence" value="ECO:0007669"/>
    <property type="project" value="UniProtKB-KW"/>
</dbReference>
<gene>
    <name evidence="6" type="ORF">TorRG33x02_247390</name>
</gene>
<keyword evidence="3" id="KW-0295">Fungicide</keyword>
<evidence type="ECO:0000256" key="4">
    <source>
        <dbReference type="ARBA" id="ARBA00022821"/>
    </source>
</evidence>
<protein>
    <submittedName>
        <fullName evidence="6">S locus-related glycoprotein 1 binding pollen coat protein</fullName>
    </submittedName>
</protein>
<comment type="caution">
    <text evidence="6">The sequence shown here is derived from an EMBL/GenBank/DDBJ whole genome shotgun (WGS) entry which is preliminary data.</text>
</comment>
<dbReference type="PANTHER" id="PTHR33830:SF34">
    <property type="entry name" value="KNOTTIN SCORPION TOXIN-LIKE DOMAIN-CONTAINING PROTEIN"/>
    <property type="match status" value="1"/>
</dbReference>
<evidence type="ECO:0000313" key="6">
    <source>
        <dbReference type="EMBL" id="PON74467.1"/>
    </source>
</evidence>
<dbReference type="InterPro" id="IPR010851">
    <property type="entry name" value="DEFL"/>
</dbReference>
<evidence type="ECO:0000256" key="5">
    <source>
        <dbReference type="ARBA" id="ARBA00023157"/>
    </source>
</evidence>
<organism evidence="6 7">
    <name type="scientific">Trema orientale</name>
    <name type="common">Charcoal tree</name>
    <name type="synonym">Celtis orientalis</name>
    <dbReference type="NCBI Taxonomy" id="63057"/>
    <lineage>
        <taxon>Eukaryota</taxon>
        <taxon>Viridiplantae</taxon>
        <taxon>Streptophyta</taxon>
        <taxon>Embryophyta</taxon>
        <taxon>Tracheophyta</taxon>
        <taxon>Spermatophyta</taxon>
        <taxon>Magnoliopsida</taxon>
        <taxon>eudicotyledons</taxon>
        <taxon>Gunneridae</taxon>
        <taxon>Pentapetalae</taxon>
        <taxon>rosids</taxon>
        <taxon>fabids</taxon>
        <taxon>Rosales</taxon>
        <taxon>Cannabaceae</taxon>
        <taxon>Trema</taxon>
    </lineage>
</organism>
<evidence type="ECO:0000256" key="2">
    <source>
        <dbReference type="ARBA" id="ARBA00022529"/>
    </source>
</evidence>